<feature type="signal peptide" evidence="2">
    <location>
        <begin position="1"/>
        <end position="22"/>
    </location>
</feature>
<feature type="compositionally biased region" description="Low complexity" evidence="1">
    <location>
        <begin position="156"/>
        <end position="183"/>
    </location>
</feature>
<sequence length="208" mass="21824">MRAFMITVSVLIPLCSVLLASAKTINVVVGGNGTTQNAGLIFQPQEVTAAVGDVVVFNFTNGTHTATQSTFAEPCIPAHVSNATLNGFDSGLRDTVNGTAQTTLTVTIQPADQNTTFWFYDLWGCGQGGVGAINANDSDWQNFGAFVRNAKRLNGSSTSSSSFSRPPTSALHPTPTSTTTTNSAERVGANAVKMIFMLAPILLAMFVV</sequence>
<dbReference type="OrthoDB" id="2331100at2759"/>
<reference evidence="3" key="1">
    <citation type="journal article" date="2020" name="Nat. Commun.">
        <title>Large-scale genome sequencing of mycorrhizal fungi provides insights into the early evolution of symbiotic traits.</title>
        <authorList>
            <person name="Miyauchi S."/>
            <person name="Kiss E."/>
            <person name="Kuo A."/>
            <person name="Drula E."/>
            <person name="Kohler A."/>
            <person name="Sanchez-Garcia M."/>
            <person name="Morin E."/>
            <person name="Andreopoulos B."/>
            <person name="Barry K.W."/>
            <person name="Bonito G."/>
            <person name="Buee M."/>
            <person name="Carver A."/>
            <person name="Chen C."/>
            <person name="Cichocki N."/>
            <person name="Clum A."/>
            <person name="Culley D."/>
            <person name="Crous P.W."/>
            <person name="Fauchery L."/>
            <person name="Girlanda M."/>
            <person name="Hayes R.D."/>
            <person name="Keri Z."/>
            <person name="LaButti K."/>
            <person name="Lipzen A."/>
            <person name="Lombard V."/>
            <person name="Magnuson J."/>
            <person name="Maillard F."/>
            <person name="Murat C."/>
            <person name="Nolan M."/>
            <person name="Ohm R.A."/>
            <person name="Pangilinan J."/>
            <person name="Pereira M.F."/>
            <person name="Perotto S."/>
            <person name="Peter M."/>
            <person name="Pfister S."/>
            <person name="Riley R."/>
            <person name="Sitrit Y."/>
            <person name="Stielow J.B."/>
            <person name="Szollosi G."/>
            <person name="Zifcakova L."/>
            <person name="Stursova M."/>
            <person name="Spatafora J.W."/>
            <person name="Tedersoo L."/>
            <person name="Vaario L.M."/>
            <person name="Yamada A."/>
            <person name="Yan M."/>
            <person name="Wang P."/>
            <person name="Xu J."/>
            <person name="Bruns T."/>
            <person name="Baldrian P."/>
            <person name="Vilgalys R."/>
            <person name="Dunand C."/>
            <person name="Henrissat B."/>
            <person name="Grigoriev I.V."/>
            <person name="Hibbett D."/>
            <person name="Nagy L.G."/>
            <person name="Martin F.M."/>
        </authorList>
    </citation>
    <scope>NUCLEOTIDE SEQUENCE</scope>
    <source>
        <strain evidence="3">UH-Tt-Lm1</strain>
    </source>
</reference>
<dbReference type="Gene3D" id="2.60.40.420">
    <property type="entry name" value="Cupredoxins - blue copper proteins"/>
    <property type="match status" value="1"/>
</dbReference>
<organism evidence="3 4">
    <name type="scientific">Thelephora terrestris</name>
    <dbReference type="NCBI Taxonomy" id="56493"/>
    <lineage>
        <taxon>Eukaryota</taxon>
        <taxon>Fungi</taxon>
        <taxon>Dikarya</taxon>
        <taxon>Basidiomycota</taxon>
        <taxon>Agaricomycotina</taxon>
        <taxon>Agaricomycetes</taxon>
        <taxon>Thelephorales</taxon>
        <taxon>Thelephoraceae</taxon>
        <taxon>Thelephora</taxon>
    </lineage>
</organism>
<feature type="region of interest" description="Disordered" evidence="1">
    <location>
        <begin position="156"/>
        <end position="184"/>
    </location>
</feature>
<dbReference type="InterPro" id="IPR008972">
    <property type="entry name" value="Cupredoxin"/>
</dbReference>
<comment type="caution">
    <text evidence="3">The sequence shown here is derived from an EMBL/GenBank/DDBJ whole genome shotgun (WGS) entry which is preliminary data.</text>
</comment>
<protein>
    <recommendedName>
        <fullName evidence="5">Blue (type 1) copper domain-containing protein</fullName>
    </recommendedName>
</protein>
<dbReference type="PANTHER" id="PTHR34883">
    <property type="entry name" value="SERINE-RICH PROTEIN, PUTATIVE-RELATED-RELATED"/>
    <property type="match status" value="1"/>
</dbReference>
<dbReference type="PANTHER" id="PTHR34883:SF15">
    <property type="entry name" value="EXTRACELLULAR SERINE-RICH PROTEIN"/>
    <property type="match status" value="1"/>
</dbReference>
<dbReference type="Proteomes" id="UP000736335">
    <property type="component" value="Unassembled WGS sequence"/>
</dbReference>
<evidence type="ECO:0000313" key="3">
    <source>
        <dbReference type="EMBL" id="KAF9777859.1"/>
    </source>
</evidence>
<keyword evidence="4" id="KW-1185">Reference proteome</keyword>
<keyword evidence="2" id="KW-0732">Signal</keyword>
<reference evidence="3" key="2">
    <citation type="submission" date="2020-11" db="EMBL/GenBank/DDBJ databases">
        <authorList>
            <consortium name="DOE Joint Genome Institute"/>
            <person name="Kuo A."/>
            <person name="Miyauchi S."/>
            <person name="Kiss E."/>
            <person name="Drula E."/>
            <person name="Kohler A."/>
            <person name="Sanchez-Garcia M."/>
            <person name="Andreopoulos B."/>
            <person name="Barry K.W."/>
            <person name="Bonito G."/>
            <person name="Buee M."/>
            <person name="Carver A."/>
            <person name="Chen C."/>
            <person name="Cichocki N."/>
            <person name="Clum A."/>
            <person name="Culley D."/>
            <person name="Crous P.W."/>
            <person name="Fauchery L."/>
            <person name="Girlanda M."/>
            <person name="Hayes R."/>
            <person name="Keri Z."/>
            <person name="Labutti K."/>
            <person name="Lipzen A."/>
            <person name="Lombard V."/>
            <person name="Magnuson J."/>
            <person name="Maillard F."/>
            <person name="Morin E."/>
            <person name="Murat C."/>
            <person name="Nolan M."/>
            <person name="Ohm R."/>
            <person name="Pangilinan J."/>
            <person name="Pereira M."/>
            <person name="Perotto S."/>
            <person name="Peter M."/>
            <person name="Riley R."/>
            <person name="Sitrit Y."/>
            <person name="Stielow B."/>
            <person name="Szollosi G."/>
            <person name="Zifcakova L."/>
            <person name="Stursova M."/>
            <person name="Spatafora J.W."/>
            <person name="Tedersoo L."/>
            <person name="Vaario L.-M."/>
            <person name="Yamada A."/>
            <person name="Yan M."/>
            <person name="Wang P."/>
            <person name="Xu J."/>
            <person name="Bruns T."/>
            <person name="Baldrian P."/>
            <person name="Vilgalys R."/>
            <person name="Henrissat B."/>
            <person name="Grigoriev I.V."/>
            <person name="Hibbett D."/>
            <person name="Nagy L.G."/>
            <person name="Martin F.M."/>
        </authorList>
    </citation>
    <scope>NUCLEOTIDE SEQUENCE</scope>
    <source>
        <strain evidence="3">UH-Tt-Lm1</strain>
    </source>
</reference>
<name>A0A9P6L1C3_9AGAM</name>
<gene>
    <name evidence="3" type="ORF">BJ322DRAFT_1102252</name>
</gene>
<dbReference type="SUPFAM" id="SSF49503">
    <property type="entry name" value="Cupredoxins"/>
    <property type="match status" value="1"/>
</dbReference>
<dbReference type="InterPro" id="IPR052953">
    <property type="entry name" value="Ser-rich/MCO-related"/>
</dbReference>
<feature type="chain" id="PRO_5040421102" description="Blue (type 1) copper domain-containing protein" evidence="2">
    <location>
        <begin position="23"/>
        <end position="208"/>
    </location>
</feature>
<accession>A0A9P6L1C3</accession>
<evidence type="ECO:0000256" key="2">
    <source>
        <dbReference type="SAM" id="SignalP"/>
    </source>
</evidence>
<evidence type="ECO:0008006" key="5">
    <source>
        <dbReference type="Google" id="ProtNLM"/>
    </source>
</evidence>
<dbReference type="EMBL" id="WIUZ02000026">
    <property type="protein sequence ID" value="KAF9777859.1"/>
    <property type="molecule type" value="Genomic_DNA"/>
</dbReference>
<dbReference type="AlphaFoldDB" id="A0A9P6L1C3"/>
<evidence type="ECO:0000313" key="4">
    <source>
        <dbReference type="Proteomes" id="UP000736335"/>
    </source>
</evidence>
<evidence type="ECO:0000256" key="1">
    <source>
        <dbReference type="SAM" id="MobiDB-lite"/>
    </source>
</evidence>
<proteinExistence type="predicted"/>